<dbReference type="SUPFAM" id="SSF103473">
    <property type="entry name" value="MFS general substrate transporter"/>
    <property type="match status" value="1"/>
</dbReference>
<dbReference type="GO" id="GO:0016020">
    <property type="term" value="C:membrane"/>
    <property type="evidence" value="ECO:0007669"/>
    <property type="project" value="UniProtKB-SubCell"/>
</dbReference>
<feature type="transmembrane region" description="Helical" evidence="5">
    <location>
        <begin position="434"/>
        <end position="456"/>
    </location>
</feature>
<evidence type="ECO:0000256" key="2">
    <source>
        <dbReference type="ARBA" id="ARBA00022692"/>
    </source>
</evidence>
<gene>
    <name evidence="7" type="ORF">FHS27_004514</name>
</gene>
<evidence type="ECO:0000256" key="1">
    <source>
        <dbReference type="ARBA" id="ARBA00004141"/>
    </source>
</evidence>
<dbReference type="InterPro" id="IPR050382">
    <property type="entry name" value="MFS_Na/Anion_cotransporter"/>
</dbReference>
<evidence type="ECO:0000256" key="4">
    <source>
        <dbReference type="ARBA" id="ARBA00023136"/>
    </source>
</evidence>
<dbReference type="PANTHER" id="PTHR11662">
    <property type="entry name" value="SOLUTE CARRIER FAMILY 17"/>
    <property type="match status" value="1"/>
</dbReference>
<feature type="domain" description="Major facilitator superfamily (MFS) profile" evidence="6">
    <location>
        <begin position="21"/>
        <end position="458"/>
    </location>
</feature>
<dbReference type="CDD" id="cd06174">
    <property type="entry name" value="MFS"/>
    <property type="match status" value="1"/>
</dbReference>
<feature type="transmembrane region" description="Helical" evidence="5">
    <location>
        <begin position="393"/>
        <end position="414"/>
    </location>
</feature>
<feature type="transmembrane region" description="Helical" evidence="5">
    <location>
        <begin position="193"/>
        <end position="212"/>
    </location>
</feature>
<feature type="transmembrane region" description="Helical" evidence="5">
    <location>
        <begin position="153"/>
        <end position="173"/>
    </location>
</feature>
<dbReference type="PROSITE" id="PS50850">
    <property type="entry name" value="MFS"/>
    <property type="match status" value="1"/>
</dbReference>
<keyword evidence="8" id="KW-1185">Reference proteome</keyword>
<evidence type="ECO:0000259" key="6">
    <source>
        <dbReference type="PROSITE" id="PS50850"/>
    </source>
</evidence>
<name>A0A7W5E3K2_9BACT</name>
<evidence type="ECO:0000313" key="8">
    <source>
        <dbReference type="Proteomes" id="UP000536179"/>
    </source>
</evidence>
<feature type="transmembrane region" description="Helical" evidence="5">
    <location>
        <begin position="20"/>
        <end position="38"/>
    </location>
</feature>
<accession>A0A7W5E3K2</accession>
<feature type="transmembrane region" description="Helical" evidence="5">
    <location>
        <begin position="301"/>
        <end position="324"/>
    </location>
</feature>
<protein>
    <submittedName>
        <fullName evidence="7">Sugar phosphate permease</fullName>
    </submittedName>
</protein>
<dbReference type="Gene3D" id="1.20.1250.20">
    <property type="entry name" value="MFS general substrate transporter like domains"/>
    <property type="match status" value="2"/>
</dbReference>
<dbReference type="InterPro" id="IPR020846">
    <property type="entry name" value="MFS_dom"/>
</dbReference>
<dbReference type="Pfam" id="PF07690">
    <property type="entry name" value="MFS_1"/>
    <property type="match status" value="1"/>
</dbReference>
<organism evidence="7 8">
    <name type="scientific">Aporhodopirellula rubra</name>
    <dbReference type="NCBI Taxonomy" id="980271"/>
    <lineage>
        <taxon>Bacteria</taxon>
        <taxon>Pseudomonadati</taxon>
        <taxon>Planctomycetota</taxon>
        <taxon>Planctomycetia</taxon>
        <taxon>Pirellulales</taxon>
        <taxon>Pirellulaceae</taxon>
        <taxon>Aporhodopirellula</taxon>
    </lineage>
</organism>
<evidence type="ECO:0000256" key="5">
    <source>
        <dbReference type="SAM" id="Phobius"/>
    </source>
</evidence>
<dbReference type="GO" id="GO:0022857">
    <property type="term" value="F:transmembrane transporter activity"/>
    <property type="evidence" value="ECO:0007669"/>
    <property type="project" value="InterPro"/>
</dbReference>
<reference evidence="7 8" key="1">
    <citation type="submission" date="2020-08" db="EMBL/GenBank/DDBJ databases">
        <title>Genomic Encyclopedia of Type Strains, Phase III (KMG-III): the genomes of soil and plant-associated and newly described type strains.</title>
        <authorList>
            <person name="Whitman W."/>
        </authorList>
    </citation>
    <scope>NUCLEOTIDE SEQUENCE [LARGE SCALE GENOMIC DNA]</scope>
    <source>
        <strain evidence="7 8">CECT 8075</strain>
    </source>
</reference>
<sequence>MIPTLMDISNPSPPSRLRWLTLATLVLAGEAIFFLPFVLPRVFRPTLLEVFGITNLQLGWAFSAYGVVAMLSYFPGGPLADRYGPRRLMTIALVSTAVGGVLLATVPLPGTLMYLYGFWGFTTVFLFWAGLIRATRQWGGANLQGSAFGLLDGGRGLVAAVIGSASVYGYSALLPDDIDTTTFEQRSAAFTQVIWIFTGVTSLAAAMTWWTLPEVAATHRPIGPSQRTGFQDAGCRDAGFKDTGIQDAKRRTSRWNGLREVARMPTVWLQAVIILCAYVAYKGLDDVSLYAKEALGFDEVSAAYASTLSMWMRPVAAILAGFVADRLRVTNVTALSFLVLTIGSLVIALNLLHPGMLASFFVLITATSAAVFALRGLYFAIMREGKIPLRYTGTAVGIVSAIGYTPDIFMGPLMGVLLDRGSQTSSNPTIGHQLVFAVVAGFSCCGMIATLCYRYLANGAKQPSA</sequence>
<dbReference type="AlphaFoldDB" id="A0A7W5E3K2"/>
<dbReference type="InterPro" id="IPR036259">
    <property type="entry name" value="MFS_trans_sf"/>
</dbReference>
<feature type="transmembrane region" description="Helical" evidence="5">
    <location>
        <begin position="358"/>
        <end position="381"/>
    </location>
</feature>
<proteinExistence type="predicted"/>
<keyword evidence="4 5" id="KW-0472">Membrane</keyword>
<feature type="transmembrane region" description="Helical" evidence="5">
    <location>
        <begin position="58"/>
        <end position="76"/>
    </location>
</feature>
<dbReference type="PANTHER" id="PTHR11662:SF399">
    <property type="entry name" value="FI19708P1-RELATED"/>
    <property type="match status" value="1"/>
</dbReference>
<feature type="transmembrane region" description="Helical" evidence="5">
    <location>
        <begin position="114"/>
        <end position="132"/>
    </location>
</feature>
<dbReference type="EMBL" id="JACHXU010000017">
    <property type="protein sequence ID" value="MBB3208682.1"/>
    <property type="molecule type" value="Genomic_DNA"/>
</dbReference>
<comment type="caution">
    <text evidence="7">The sequence shown here is derived from an EMBL/GenBank/DDBJ whole genome shotgun (WGS) entry which is preliminary data.</text>
</comment>
<dbReference type="Proteomes" id="UP000536179">
    <property type="component" value="Unassembled WGS sequence"/>
</dbReference>
<dbReference type="RefSeq" id="WP_246420469.1">
    <property type="nucleotide sequence ID" value="NZ_JACHXU010000017.1"/>
</dbReference>
<dbReference type="InterPro" id="IPR011701">
    <property type="entry name" value="MFS"/>
</dbReference>
<evidence type="ECO:0000313" key="7">
    <source>
        <dbReference type="EMBL" id="MBB3208682.1"/>
    </source>
</evidence>
<feature type="transmembrane region" description="Helical" evidence="5">
    <location>
        <begin position="88"/>
        <end position="108"/>
    </location>
</feature>
<keyword evidence="2 5" id="KW-0812">Transmembrane</keyword>
<feature type="transmembrane region" description="Helical" evidence="5">
    <location>
        <begin position="331"/>
        <end position="352"/>
    </location>
</feature>
<keyword evidence="3 5" id="KW-1133">Transmembrane helix</keyword>
<evidence type="ECO:0000256" key="3">
    <source>
        <dbReference type="ARBA" id="ARBA00022989"/>
    </source>
</evidence>
<comment type="subcellular location">
    <subcellularLocation>
        <location evidence="1">Membrane</location>
        <topology evidence="1">Multi-pass membrane protein</topology>
    </subcellularLocation>
</comment>
<feature type="transmembrane region" description="Helical" evidence="5">
    <location>
        <begin position="261"/>
        <end position="281"/>
    </location>
</feature>